<name>A0A067CX34_SAPPC</name>
<dbReference type="GeneID" id="24122745"/>
<keyword evidence="2" id="KW-1185">Reference proteome</keyword>
<dbReference type="KEGG" id="spar:SPRG_00084"/>
<dbReference type="Proteomes" id="UP000030745">
    <property type="component" value="Unassembled WGS sequence"/>
</dbReference>
<evidence type="ECO:0000313" key="1">
    <source>
        <dbReference type="EMBL" id="KDO35239.1"/>
    </source>
</evidence>
<dbReference type="EMBL" id="KK583189">
    <property type="protein sequence ID" value="KDO35239.1"/>
    <property type="molecule type" value="Genomic_DNA"/>
</dbReference>
<sequence length="931" mass="102783">MAEGLTRTKAAIKALGVGYATAVKDLDDDGSLVHSLSYDGTFTGVQVCNALGHSVLWADVTDDDLAPFVTADGACIVPANDVKLTVNASVFDDMSTQLAGPFGSCVFRLSHLTIDGINTTPRLSPLDTCEASWTMVVALDSPHPRDVIITHEMRSELLELLPDRWRDDCAAWYVDCNVKLAPISVGRCAYLVYVVQHVDAPTQRTAPPYWEDTVSVLSSLAAVPRQLATTYAYRCAPNTDLCVDKYAFKPDIIDSLVTAGTFDVALVWLTDATREEPTEEALEDVRDAIYRLIPNINDVLDDDEQDELDDELAFDIANQCAGQAAAYLYKVKPRDVLPKTPNPDGYDPTHLDNVIKGCDAAAVDAGYVDEDEQYEHKDFGVYARDNSYVDLDLQPVPDFVTNFGTTFEPILPPPRTIIDVEMHPQTPLPNDLATSLLVGRTVGKWVATKSLMYLSSRVLLFWPKKHRVRLFGFAAAFQLLQDAFHAPHKALPLGYATLSELATAVMEMLGDTDVPTTDADRKAMTAFVSESRSALLRSLYVTHCIDVFDDAKRCDGVVWLKTTCVEFGWEDVGAAIVQLVDQSLGDWHKNHAYAYLDWAGLAATLRLVMALLDALAEYKQPYFSELIVMLWHTVVANVVRFRDEKEDCERSSIGQRTCALRAMLQLEARAASEASTTSSWFGSRLPSTLVAAIRSFVAPVGSVVSIVQRYPVAMAPLLELLPGILDMDAASPTPLLPLVQDALEAQYVDVARDEYKWVRNQRLARLHQWLGLERDLVATVSASWRLRCDTTACALLRALDQGLHVAVADATAIANALVGLTKSLLDRPHSYNDSDGNNAMLVVLLVLDHLSPSHVPRFVAGLLKKVGQADQYPRLQYTLSVLYPMIRLLDDKLPRLRIEACIAYLRDTTKKRAVATSMPSTKRAKHHASQR</sequence>
<proteinExistence type="predicted"/>
<dbReference type="OrthoDB" id="10399806at2759"/>
<dbReference type="VEuPathDB" id="FungiDB:SPRG_00084"/>
<reference evidence="1 2" key="1">
    <citation type="journal article" date="2013" name="PLoS Genet.">
        <title>Distinctive expansion of potential virulence genes in the genome of the oomycete fish pathogen Saprolegnia parasitica.</title>
        <authorList>
            <person name="Jiang R.H."/>
            <person name="de Bruijn I."/>
            <person name="Haas B.J."/>
            <person name="Belmonte R."/>
            <person name="Lobach L."/>
            <person name="Christie J."/>
            <person name="van den Ackerveken G."/>
            <person name="Bottin A."/>
            <person name="Bulone V."/>
            <person name="Diaz-Moreno S.M."/>
            <person name="Dumas B."/>
            <person name="Fan L."/>
            <person name="Gaulin E."/>
            <person name="Govers F."/>
            <person name="Grenville-Briggs L.J."/>
            <person name="Horner N.R."/>
            <person name="Levin J.Z."/>
            <person name="Mammella M."/>
            <person name="Meijer H.J."/>
            <person name="Morris P."/>
            <person name="Nusbaum C."/>
            <person name="Oome S."/>
            <person name="Phillips A.J."/>
            <person name="van Rooyen D."/>
            <person name="Rzeszutek E."/>
            <person name="Saraiva M."/>
            <person name="Secombes C.J."/>
            <person name="Seidl M.F."/>
            <person name="Snel B."/>
            <person name="Stassen J.H."/>
            <person name="Sykes S."/>
            <person name="Tripathy S."/>
            <person name="van den Berg H."/>
            <person name="Vega-Arreguin J.C."/>
            <person name="Wawra S."/>
            <person name="Young S.K."/>
            <person name="Zeng Q."/>
            <person name="Dieguez-Uribeondo J."/>
            <person name="Russ C."/>
            <person name="Tyler B.M."/>
            <person name="van West P."/>
        </authorList>
    </citation>
    <scope>NUCLEOTIDE SEQUENCE [LARGE SCALE GENOMIC DNA]</scope>
    <source>
        <strain evidence="1 2">CBS 223.65</strain>
    </source>
</reference>
<organism evidence="1 2">
    <name type="scientific">Saprolegnia parasitica (strain CBS 223.65)</name>
    <dbReference type="NCBI Taxonomy" id="695850"/>
    <lineage>
        <taxon>Eukaryota</taxon>
        <taxon>Sar</taxon>
        <taxon>Stramenopiles</taxon>
        <taxon>Oomycota</taxon>
        <taxon>Saprolegniomycetes</taxon>
        <taxon>Saprolegniales</taxon>
        <taxon>Saprolegniaceae</taxon>
        <taxon>Saprolegnia</taxon>
    </lineage>
</organism>
<dbReference type="RefSeq" id="XP_012193590.1">
    <property type="nucleotide sequence ID" value="XM_012338200.1"/>
</dbReference>
<evidence type="ECO:0000313" key="2">
    <source>
        <dbReference type="Proteomes" id="UP000030745"/>
    </source>
</evidence>
<gene>
    <name evidence="1" type="ORF">SPRG_00084</name>
</gene>
<dbReference type="OMA" id="HAYAYLD"/>
<dbReference type="AlphaFoldDB" id="A0A067CX34"/>
<accession>A0A067CX34</accession>
<protein>
    <submittedName>
        <fullName evidence="1">Uncharacterized protein</fullName>
    </submittedName>
</protein>